<name>A0A087SFZ6_AUXPR</name>
<dbReference type="GO" id="GO:0005778">
    <property type="term" value="C:peroxisomal membrane"/>
    <property type="evidence" value="ECO:0007669"/>
    <property type="project" value="InterPro"/>
</dbReference>
<gene>
    <name evidence="1" type="ORF">F751_2368</name>
</gene>
<dbReference type="AlphaFoldDB" id="A0A087SFZ6"/>
<dbReference type="Proteomes" id="UP000028924">
    <property type="component" value="Unassembled WGS sequence"/>
</dbReference>
<dbReference type="GO" id="GO:0045046">
    <property type="term" value="P:protein import into peroxisome membrane"/>
    <property type="evidence" value="ECO:0007669"/>
    <property type="project" value="TreeGrafter"/>
</dbReference>
<dbReference type="KEGG" id="apro:F751_2368"/>
<reference evidence="1 2" key="1">
    <citation type="journal article" date="2014" name="BMC Genomics">
        <title>Oil accumulation mechanisms of the oleaginous microalga Chlorella protothecoides revealed through its genome, transcriptomes, and proteomes.</title>
        <authorList>
            <person name="Gao C."/>
            <person name="Wang Y."/>
            <person name="Shen Y."/>
            <person name="Yan D."/>
            <person name="He X."/>
            <person name="Dai J."/>
            <person name="Wu Q."/>
        </authorList>
    </citation>
    <scope>NUCLEOTIDE SEQUENCE [LARGE SCALE GENOMIC DNA]</scope>
    <source>
        <strain evidence="1 2">0710</strain>
    </source>
</reference>
<sequence length="266" mass="27659">MPSPQDAEAHLAHHFDSIQDIADTTTMPSLLPALGAAVTRSTGVQPLLERLRAGVSGDGAPLSAADKLGVWEELKVASLAQLLLTTRLLPLLALTVRCQLNVLGRYLYLESALDERGPGALHAGLDGAEVLRRLSAALEAMSASKEDAAWREMVLPSPAAVAAALTVSAPDDRALLPGSEGLLVDAETVEGMLGEKCTAETARLFADALAARMGTMTLPLAKVIPILVAVADEAFFPGSQASAHLSELAVVKELAAMVYASGPPQD</sequence>
<dbReference type="PANTHER" id="PTHR28080:SF1">
    <property type="entry name" value="PEROXISOMAL BIOGENESIS FACTOR 3"/>
    <property type="match status" value="1"/>
</dbReference>
<keyword evidence="2" id="KW-1185">Reference proteome</keyword>
<evidence type="ECO:0000313" key="2">
    <source>
        <dbReference type="Proteomes" id="UP000028924"/>
    </source>
</evidence>
<dbReference type="EMBL" id="KL662109">
    <property type="protein sequence ID" value="KFM24650.1"/>
    <property type="molecule type" value="Genomic_DNA"/>
</dbReference>
<dbReference type="eggNOG" id="KOG4444">
    <property type="taxonomic scope" value="Eukaryota"/>
</dbReference>
<dbReference type="OrthoDB" id="45930at2759"/>
<accession>A0A087SFZ6</accession>
<dbReference type="RefSeq" id="XP_011397538.1">
    <property type="nucleotide sequence ID" value="XM_011399236.1"/>
</dbReference>
<dbReference type="GeneID" id="23613759"/>
<protein>
    <submittedName>
        <fullName evidence="1">Peroxisome biogenesis protein 3-1</fullName>
    </submittedName>
</protein>
<dbReference type="InterPro" id="IPR006966">
    <property type="entry name" value="Peroxin-3"/>
</dbReference>
<dbReference type="STRING" id="3075.A0A087SFZ6"/>
<dbReference type="PANTHER" id="PTHR28080">
    <property type="entry name" value="PEROXISOMAL BIOGENESIS FACTOR 3"/>
    <property type="match status" value="1"/>
</dbReference>
<organism evidence="1 2">
    <name type="scientific">Auxenochlorella protothecoides</name>
    <name type="common">Green microalga</name>
    <name type="synonym">Chlorella protothecoides</name>
    <dbReference type="NCBI Taxonomy" id="3075"/>
    <lineage>
        <taxon>Eukaryota</taxon>
        <taxon>Viridiplantae</taxon>
        <taxon>Chlorophyta</taxon>
        <taxon>core chlorophytes</taxon>
        <taxon>Trebouxiophyceae</taxon>
        <taxon>Chlorellales</taxon>
        <taxon>Chlorellaceae</taxon>
        <taxon>Auxenochlorella</taxon>
    </lineage>
</organism>
<dbReference type="GO" id="GO:0030674">
    <property type="term" value="F:protein-macromolecule adaptor activity"/>
    <property type="evidence" value="ECO:0007669"/>
    <property type="project" value="TreeGrafter"/>
</dbReference>
<proteinExistence type="predicted"/>
<evidence type="ECO:0000313" key="1">
    <source>
        <dbReference type="EMBL" id="KFM24650.1"/>
    </source>
</evidence>
<dbReference type="Pfam" id="PF04882">
    <property type="entry name" value="Peroxin-3"/>
    <property type="match status" value="1"/>
</dbReference>